<keyword evidence="2" id="KW-1185">Reference proteome</keyword>
<dbReference type="AlphaFoldDB" id="A0AAV0ITU8"/>
<evidence type="ECO:0000313" key="2">
    <source>
        <dbReference type="Proteomes" id="UP001154282"/>
    </source>
</evidence>
<comment type="caution">
    <text evidence="1">The sequence shown here is derived from an EMBL/GenBank/DDBJ whole genome shotgun (WGS) entry which is preliminary data.</text>
</comment>
<feature type="non-terminal residue" evidence="1">
    <location>
        <position position="88"/>
    </location>
</feature>
<organism evidence="1 2">
    <name type="scientific">Linum tenue</name>
    <dbReference type="NCBI Taxonomy" id="586396"/>
    <lineage>
        <taxon>Eukaryota</taxon>
        <taxon>Viridiplantae</taxon>
        <taxon>Streptophyta</taxon>
        <taxon>Embryophyta</taxon>
        <taxon>Tracheophyta</taxon>
        <taxon>Spermatophyta</taxon>
        <taxon>Magnoliopsida</taxon>
        <taxon>eudicotyledons</taxon>
        <taxon>Gunneridae</taxon>
        <taxon>Pentapetalae</taxon>
        <taxon>rosids</taxon>
        <taxon>fabids</taxon>
        <taxon>Malpighiales</taxon>
        <taxon>Linaceae</taxon>
        <taxon>Linum</taxon>
    </lineage>
</organism>
<sequence>MRNLFVTILIHNQVPDVKTLWEENWELLSEDLIIRQHRALNLPNLQLCPDQLKELCLIEIEKLFQKHYKSLSDFPGLPVPISVSGHSY</sequence>
<dbReference type="Proteomes" id="UP001154282">
    <property type="component" value="Unassembled WGS sequence"/>
</dbReference>
<protein>
    <submittedName>
        <fullName evidence="1">Uncharacterized protein</fullName>
    </submittedName>
</protein>
<evidence type="ECO:0000313" key="1">
    <source>
        <dbReference type="EMBL" id="CAI0400424.1"/>
    </source>
</evidence>
<name>A0AAV0ITU8_9ROSI</name>
<dbReference type="EMBL" id="CAMGYJ010000004">
    <property type="protein sequence ID" value="CAI0400424.1"/>
    <property type="molecule type" value="Genomic_DNA"/>
</dbReference>
<gene>
    <name evidence="1" type="ORF">LITE_LOCUS10752</name>
</gene>
<proteinExistence type="predicted"/>
<accession>A0AAV0ITU8</accession>
<reference evidence="1" key="1">
    <citation type="submission" date="2022-08" db="EMBL/GenBank/DDBJ databases">
        <authorList>
            <person name="Gutierrez-Valencia J."/>
        </authorList>
    </citation>
    <scope>NUCLEOTIDE SEQUENCE</scope>
</reference>